<gene>
    <name evidence="2" type="ORF">SDC9_103232</name>
</gene>
<name>A0A645ATM5_9ZZZZ</name>
<reference evidence="2" key="1">
    <citation type="submission" date="2019-08" db="EMBL/GenBank/DDBJ databases">
        <authorList>
            <person name="Kucharzyk K."/>
            <person name="Murdoch R.W."/>
            <person name="Higgins S."/>
            <person name="Loffler F."/>
        </authorList>
    </citation>
    <scope>NUCLEOTIDE SEQUENCE</scope>
</reference>
<feature type="region of interest" description="Disordered" evidence="1">
    <location>
        <begin position="37"/>
        <end position="60"/>
    </location>
</feature>
<sequence length="60" mass="7077">MNRTGYRCAEHLNQPVNWRGAGCPLCDADRRERDDARAAEKAARRRRELERREAHRGPQF</sequence>
<evidence type="ECO:0000256" key="1">
    <source>
        <dbReference type="SAM" id="MobiDB-lite"/>
    </source>
</evidence>
<protein>
    <submittedName>
        <fullName evidence="2">Uncharacterized protein</fullName>
    </submittedName>
</protein>
<dbReference type="EMBL" id="VSSQ01015754">
    <property type="protein sequence ID" value="MPM56429.1"/>
    <property type="molecule type" value="Genomic_DNA"/>
</dbReference>
<comment type="caution">
    <text evidence="2">The sequence shown here is derived from an EMBL/GenBank/DDBJ whole genome shotgun (WGS) entry which is preliminary data.</text>
</comment>
<dbReference type="AlphaFoldDB" id="A0A645ATM5"/>
<evidence type="ECO:0000313" key="2">
    <source>
        <dbReference type="EMBL" id="MPM56429.1"/>
    </source>
</evidence>
<organism evidence="2">
    <name type="scientific">bioreactor metagenome</name>
    <dbReference type="NCBI Taxonomy" id="1076179"/>
    <lineage>
        <taxon>unclassified sequences</taxon>
        <taxon>metagenomes</taxon>
        <taxon>ecological metagenomes</taxon>
    </lineage>
</organism>
<proteinExistence type="predicted"/>
<accession>A0A645ATM5</accession>